<feature type="domain" description="RRM" evidence="7">
    <location>
        <begin position="62"/>
        <end position="140"/>
    </location>
</feature>
<gene>
    <name evidence="8" type="ORF">PV327_002732</name>
</gene>
<keyword evidence="4 5" id="KW-0694">RNA-binding</keyword>
<evidence type="ECO:0000256" key="5">
    <source>
        <dbReference type="PROSITE-ProRule" id="PRU00176"/>
    </source>
</evidence>
<feature type="region of interest" description="Disordered" evidence="6">
    <location>
        <begin position="332"/>
        <end position="370"/>
    </location>
</feature>
<dbReference type="GO" id="GO:0003723">
    <property type="term" value="F:RNA binding"/>
    <property type="evidence" value="ECO:0007669"/>
    <property type="project" value="UniProtKB-UniRule"/>
</dbReference>
<protein>
    <recommendedName>
        <fullName evidence="7">RRM domain-containing protein</fullName>
    </recommendedName>
</protein>
<organism evidence="8 9">
    <name type="scientific">Microctonus hyperodae</name>
    <name type="common">Parasitoid wasp</name>
    <dbReference type="NCBI Taxonomy" id="165561"/>
    <lineage>
        <taxon>Eukaryota</taxon>
        <taxon>Metazoa</taxon>
        <taxon>Ecdysozoa</taxon>
        <taxon>Arthropoda</taxon>
        <taxon>Hexapoda</taxon>
        <taxon>Insecta</taxon>
        <taxon>Pterygota</taxon>
        <taxon>Neoptera</taxon>
        <taxon>Endopterygota</taxon>
        <taxon>Hymenoptera</taxon>
        <taxon>Apocrita</taxon>
        <taxon>Ichneumonoidea</taxon>
        <taxon>Braconidae</taxon>
        <taxon>Euphorinae</taxon>
        <taxon>Microctonus</taxon>
    </lineage>
</organism>
<evidence type="ECO:0000256" key="4">
    <source>
        <dbReference type="ARBA" id="ARBA00022884"/>
    </source>
</evidence>
<evidence type="ECO:0000256" key="2">
    <source>
        <dbReference type="ARBA" id="ARBA00022490"/>
    </source>
</evidence>
<dbReference type="InterPro" id="IPR012677">
    <property type="entry name" value="Nucleotide-bd_a/b_plait_sf"/>
</dbReference>
<dbReference type="SMART" id="SM00360">
    <property type="entry name" value="RRM"/>
    <property type="match status" value="3"/>
</dbReference>
<dbReference type="PANTHER" id="PTHR21245">
    <property type="entry name" value="HETEROGENEOUS NUCLEAR RIBONUCLEOPROTEIN"/>
    <property type="match status" value="1"/>
</dbReference>
<keyword evidence="2" id="KW-0963">Cytoplasm</keyword>
<name>A0AA39FGI7_MICHY</name>
<dbReference type="InterPro" id="IPR000504">
    <property type="entry name" value="RRM_dom"/>
</dbReference>
<reference evidence="8" key="2">
    <citation type="submission" date="2023-03" db="EMBL/GenBank/DDBJ databases">
        <authorList>
            <person name="Inwood S.N."/>
            <person name="Skelly J.G."/>
            <person name="Guhlin J."/>
            <person name="Harrop T.W.R."/>
            <person name="Goldson S.G."/>
            <person name="Dearden P.K."/>
        </authorList>
    </citation>
    <scope>NUCLEOTIDE SEQUENCE</scope>
    <source>
        <strain evidence="8">Lincoln</strain>
        <tissue evidence="8">Whole body</tissue>
    </source>
</reference>
<dbReference type="InterPro" id="IPR006535">
    <property type="entry name" value="HnRNP_R/Q_splicing_fac"/>
</dbReference>
<evidence type="ECO:0000313" key="9">
    <source>
        <dbReference type="Proteomes" id="UP001168972"/>
    </source>
</evidence>
<dbReference type="Proteomes" id="UP001168972">
    <property type="component" value="Unassembled WGS sequence"/>
</dbReference>
<proteinExistence type="predicted"/>
<dbReference type="InterPro" id="IPR035979">
    <property type="entry name" value="RBD_domain_sf"/>
</dbReference>
<dbReference type="Pfam" id="PF00076">
    <property type="entry name" value="RRM_1"/>
    <property type="match status" value="3"/>
</dbReference>
<dbReference type="PROSITE" id="PS50102">
    <property type="entry name" value="RRM"/>
    <property type="match status" value="3"/>
</dbReference>
<sequence>MENLDRELSGNSEESTGEQCRVTMRLLDLMQRTHYELIQENGQRRLTAPELTAEHRERIKGAEVFLGRLPRDCYEDELMPILEKIGRLLELRLMLDFSGSTRGYAFALFDNTKTARRACQLLDGYQLRPGHRIGVVKSIDNCRLFFGGVPKDKSKADFAEELGKMLDGISEIYLYPNAEDRTQNRGFIFVEFKDHRSAAMARRKLIPGRVVLWDHEIAVDWADPEPGDPVDEEVMETVTALFVRNLPNELPHHKVRETIQKATGVPILKLKKIDHFAFVHFETRELAEHVLNVMSAPNGVAEQNEWEIRWAKPIGSAKMMERQRSINEAIANNSQNSQLQQLPPKQNHNGKQYNGGIRRSVQKKKSKRQESVNSELEVGFVAPILSNNIPENHEGLILRPIMNSSHVNMNYQKVLEDLVNQKLGAQCQFVCMQVYTPPGFICKITISRDQQILCEFQGDIHPTQLLAINLTSIDVYHRLSGNFVDRQIHSTSVYPSTAHVQARLETCH</sequence>
<dbReference type="AlphaFoldDB" id="A0AA39FGI7"/>
<dbReference type="CDD" id="cd12250">
    <property type="entry name" value="RRM2_hnRNPR_like"/>
    <property type="match status" value="1"/>
</dbReference>
<dbReference type="EMBL" id="JAQQBR010001831">
    <property type="protein sequence ID" value="KAK0168976.1"/>
    <property type="molecule type" value="Genomic_DNA"/>
</dbReference>
<evidence type="ECO:0000256" key="1">
    <source>
        <dbReference type="ARBA" id="ARBA00004496"/>
    </source>
</evidence>
<keyword evidence="3" id="KW-0677">Repeat</keyword>
<feature type="compositionally biased region" description="Low complexity" evidence="6">
    <location>
        <begin position="332"/>
        <end position="347"/>
    </location>
</feature>
<feature type="domain" description="RRM" evidence="7">
    <location>
        <begin position="142"/>
        <end position="224"/>
    </location>
</feature>
<dbReference type="CDD" id="cd12249">
    <property type="entry name" value="RRM1_hnRNPR_like"/>
    <property type="match status" value="1"/>
</dbReference>
<accession>A0AA39FGI7</accession>
<evidence type="ECO:0000313" key="8">
    <source>
        <dbReference type="EMBL" id="KAK0168976.1"/>
    </source>
</evidence>
<dbReference type="SUPFAM" id="SSF54928">
    <property type="entry name" value="RNA-binding domain, RBD"/>
    <property type="match status" value="2"/>
</dbReference>
<keyword evidence="9" id="KW-1185">Reference proteome</keyword>
<comment type="caution">
    <text evidence="8">The sequence shown here is derived from an EMBL/GenBank/DDBJ whole genome shotgun (WGS) entry which is preliminary data.</text>
</comment>
<dbReference type="NCBIfam" id="TIGR01648">
    <property type="entry name" value="hnRNP-R-Q"/>
    <property type="match status" value="1"/>
</dbReference>
<comment type="subcellular location">
    <subcellularLocation>
        <location evidence="1">Cytoplasm</location>
    </subcellularLocation>
</comment>
<evidence type="ECO:0000256" key="6">
    <source>
        <dbReference type="SAM" id="MobiDB-lite"/>
    </source>
</evidence>
<reference evidence="8" key="1">
    <citation type="journal article" date="2023" name="bioRxiv">
        <title>Scaffold-level genome assemblies of two parasitoid biocontrol wasps reveal the parthenogenesis mechanism and an associated novel virus.</title>
        <authorList>
            <person name="Inwood S."/>
            <person name="Skelly J."/>
            <person name="Guhlin J."/>
            <person name="Harrop T."/>
            <person name="Goldson S."/>
            <person name="Dearden P."/>
        </authorList>
    </citation>
    <scope>NUCLEOTIDE SEQUENCE</scope>
    <source>
        <strain evidence="8">Lincoln</strain>
        <tissue evidence="8">Whole body</tissue>
    </source>
</reference>
<dbReference type="FunFam" id="3.30.70.330:FF:000022">
    <property type="entry name" value="APOBEC1 complementation factor isoform X1"/>
    <property type="match status" value="1"/>
</dbReference>
<dbReference type="Gene3D" id="3.30.70.330">
    <property type="match status" value="3"/>
</dbReference>
<evidence type="ECO:0000256" key="3">
    <source>
        <dbReference type="ARBA" id="ARBA00022737"/>
    </source>
</evidence>
<dbReference type="GO" id="GO:0005737">
    <property type="term" value="C:cytoplasm"/>
    <property type="evidence" value="ECO:0007669"/>
    <property type="project" value="UniProtKB-SubCell"/>
</dbReference>
<evidence type="ECO:0000259" key="7">
    <source>
        <dbReference type="PROSITE" id="PS50102"/>
    </source>
</evidence>
<feature type="domain" description="RRM" evidence="7">
    <location>
        <begin position="239"/>
        <end position="313"/>
    </location>
</feature>